<dbReference type="Proteomes" id="UP000694416">
    <property type="component" value="Unplaced"/>
</dbReference>
<evidence type="ECO:0008006" key="8">
    <source>
        <dbReference type="Google" id="ProtNLM"/>
    </source>
</evidence>
<dbReference type="CDD" id="cd18139">
    <property type="entry name" value="HLD_clamp_RarA"/>
    <property type="match status" value="1"/>
</dbReference>
<feature type="domain" description="MgsA AAA+ ATPase C-terminal" evidence="5">
    <location>
        <begin position="418"/>
        <end position="559"/>
    </location>
</feature>
<dbReference type="SUPFAM" id="SSF52540">
    <property type="entry name" value="P-loop containing nucleoside triphosphate hydrolases"/>
    <property type="match status" value="1"/>
</dbReference>
<keyword evidence="2" id="KW-0067">ATP-binding</keyword>
<dbReference type="Pfam" id="PF12002">
    <property type="entry name" value="MgsA_C"/>
    <property type="match status" value="1"/>
</dbReference>
<proteinExistence type="predicted"/>
<dbReference type="Pfam" id="PF00004">
    <property type="entry name" value="AAA"/>
    <property type="match status" value="1"/>
</dbReference>
<evidence type="ECO:0000259" key="4">
    <source>
        <dbReference type="Pfam" id="PF00004"/>
    </source>
</evidence>
<dbReference type="Gene3D" id="1.20.272.10">
    <property type="match status" value="1"/>
</dbReference>
<dbReference type="InterPro" id="IPR021886">
    <property type="entry name" value="MgsA_C"/>
</dbReference>
<dbReference type="GO" id="GO:0016887">
    <property type="term" value="F:ATP hydrolysis activity"/>
    <property type="evidence" value="ECO:0007669"/>
    <property type="project" value="InterPro"/>
</dbReference>
<feature type="domain" description="ATPase AAA-type core" evidence="4">
    <location>
        <begin position="135"/>
        <end position="211"/>
    </location>
</feature>
<dbReference type="GO" id="GO:0005524">
    <property type="term" value="F:ATP binding"/>
    <property type="evidence" value="ECO:0007669"/>
    <property type="project" value="UniProtKB-KW"/>
</dbReference>
<feature type="region of interest" description="Disordered" evidence="3">
    <location>
        <begin position="354"/>
        <end position="374"/>
    </location>
</feature>
<dbReference type="SUPFAM" id="SSF48019">
    <property type="entry name" value="post-AAA+ oligomerization domain-like"/>
    <property type="match status" value="1"/>
</dbReference>
<evidence type="ECO:0000313" key="7">
    <source>
        <dbReference type="Proteomes" id="UP000694416"/>
    </source>
</evidence>
<dbReference type="GO" id="GO:0008047">
    <property type="term" value="F:enzyme activator activity"/>
    <property type="evidence" value="ECO:0007669"/>
    <property type="project" value="TreeGrafter"/>
</dbReference>
<dbReference type="InterPro" id="IPR051314">
    <property type="entry name" value="AAA_ATPase_RarA/MGS1/WRNIP1"/>
</dbReference>
<dbReference type="PANTHER" id="PTHR13779:SF7">
    <property type="entry name" value="ATPASE WRNIP1"/>
    <property type="match status" value="1"/>
</dbReference>
<dbReference type="InterPro" id="IPR008921">
    <property type="entry name" value="DNA_pol3_clamp-load_cplx_C"/>
</dbReference>
<evidence type="ECO:0000259" key="5">
    <source>
        <dbReference type="Pfam" id="PF12002"/>
    </source>
</evidence>
<dbReference type="Gene3D" id="3.40.50.300">
    <property type="entry name" value="P-loop containing nucleotide triphosphate hydrolases"/>
    <property type="match status" value="1"/>
</dbReference>
<dbReference type="InterPro" id="IPR003959">
    <property type="entry name" value="ATPase_AAA_core"/>
</dbReference>
<keyword evidence="7" id="KW-1185">Reference proteome</keyword>
<evidence type="ECO:0000256" key="1">
    <source>
        <dbReference type="ARBA" id="ARBA00022741"/>
    </source>
</evidence>
<evidence type="ECO:0000256" key="2">
    <source>
        <dbReference type="ARBA" id="ARBA00022840"/>
    </source>
</evidence>
<dbReference type="Gene3D" id="1.10.8.60">
    <property type="match status" value="1"/>
</dbReference>
<feature type="region of interest" description="Disordered" evidence="3">
    <location>
        <begin position="1"/>
        <end position="42"/>
    </location>
</feature>
<reference evidence="6" key="2">
    <citation type="submission" date="2025-09" db="UniProtKB">
        <authorList>
            <consortium name="Ensembl"/>
        </authorList>
    </citation>
    <scope>IDENTIFICATION</scope>
</reference>
<dbReference type="GO" id="GO:0017116">
    <property type="term" value="F:single-stranded DNA helicase activity"/>
    <property type="evidence" value="ECO:0007669"/>
    <property type="project" value="TreeGrafter"/>
</dbReference>
<dbReference type="GO" id="GO:0005634">
    <property type="term" value="C:nucleus"/>
    <property type="evidence" value="ECO:0007669"/>
    <property type="project" value="TreeGrafter"/>
</dbReference>
<dbReference type="GO" id="GO:0000731">
    <property type="term" value="P:DNA synthesis involved in DNA repair"/>
    <property type="evidence" value="ECO:0007669"/>
    <property type="project" value="TreeGrafter"/>
</dbReference>
<reference evidence="6" key="1">
    <citation type="submission" date="2025-08" db="UniProtKB">
        <authorList>
            <consortium name="Ensembl"/>
        </authorList>
    </citation>
    <scope>IDENTIFICATION</scope>
</reference>
<dbReference type="InterPro" id="IPR027417">
    <property type="entry name" value="P-loop_NTPase"/>
</dbReference>
<sequence length="566" mass="65275">MNNSQQSNEKRSDYDTNKGVNGGNHKTSSNCKENDDDPDDSNLFNYLLQAKDEIEANDSNIKQSNNIEFSKHKKENVIKNIEKKKHSQNSSTQKNIPLYKLYQPVNTEDYICEKRIKYIPLLKKIFLEDLDFSLIICGPPGSGKSSLINVIKNKTNHTFTSLSHLHNFNNELRQIFDQSIQNFKMFKKKTILCIKDINRLNKAQQEYLLSVYKQGNFFLISTCLYYPGNILNKSLASRCRYLYLEPYDKIELSLIIKRVLKQRDIDIEENALNAIIEHSGGDARVAINIMDTALQHMEREDTRIQGSNRDVQFDNKIKEGVSVRTNEQVEISQVNTEKYTETNEVEYDKEMIKNNDSCTDKSPNNESKTLHNNSTHVESKKKILQLNTIKLFLQNFPCKDNVLDHYNFISALHKSIRGGDTEAAVLYLMKALRNGEDPLYICRRLIRIASEDIGLADNTVLSVCVNTHYACQAIGMPECQTSLIYAVVVLCKSAKSNYIYLIESRAKQICNDYPFDVPAHLKNSSDKYKYTNQPEILTFEKHLNRYKGEQTYLPKHLENLKVLPEL</sequence>
<dbReference type="AlphaFoldDB" id="A0A8C9GF00"/>
<organism evidence="6 7">
    <name type="scientific">Piliocolobus tephrosceles</name>
    <name type="common">Ugandan red Colobus</name>
    <dbReference type="NCBI Taxonomy" id="591936"/>
    <lineage>
        <taxon>Eukaryota</taxon>
        <taxon>Metazoa</taxon>
        <taxon>Chordata</taxon>
        <taxon>Craniata</taxon>
        <taxon>Vertebrata</taxon>
        <taxon>Euteleostomi</taxon>
        <taxon>Mammalia</taxon>
        <taxon>Eutheria</taxon>
        <taxon>Euarchontoglires</taxon>
        <taxon>Primates</taxon>
        <taxon>Haplorrhini</taxon>
        <taxon>Catarrhini</taxon>
        <taxon>Cercopithecidae</taxon>
        <taxon>Colobinae</taxon>
        <taxon>Piliocolobus</taxon>
    </lineage>
</organism>
<dbReference type="FunFam" id="1.20.272.10:FF:000001">
    <property type="entry name" value="Putative AAA family ATPase"/>
    <property type="match status" value="1"/>
</dbReference>
<accession>A0A8C9GF00</accession>
<dbReference type="PANTHER" id="PTHR13779">
    <property type="entry name" value="WERNER HELICASE-INTERACTING PROTEIN 1 FAMILY MEMBER"/>
    <property type="match status" value="1"/>
</dbReference>
<evidence type="ECO:0000256" key="3">
    <source>
        <dbReference type="SAM" id="MobiDB-lite"/>
    </source>
</evidence>
<dbReference type="Ensembl" id="ENSPTET00000005476.1">
    <property type="protein sequence ID" value="ENSPTEP00000003476.1"/>
    <property type="gene ID" value="ENSPTEG00000004153.1"/>
</dbReference>
<name>A0A8C9GF00_9PRIM</name>
<dbReference type="GO" id="GO:0003677">
    <property type="term" value="F:DNA binding"/>
    <property type="evidence" value="ECO:0007669"/>
    <property type="project" value="InterPro"/>
</dbReference>
<protein>
    <recommendedName>
        <fullName evidence="8">DNA helicase</fullName>
    </recommendedName>
</protein>
<dbReference type="GO" id="GO:0006261">
    <property type="term" value="P:DNA-templated DNA replication"/>
    <property type="evidence" value="ECO:0007669"/>
    <property type="project" value="TreeGrafter"/>
</dbReference>
<evidence type="ECO:0000313" key="6">
    <source>
        <dbReference type="Ensembl" id="ENSPTEP00000003476.1"/>
    </source>
</evidence>
<keyword evidence="1" id="KW-0547">Nucleotide-binding</keyword>